<keyword evidence="2" id="KW-1133">Transmembrane helix</keyword>
<comment type="caution">
    <text evidence="3">The sequence shown here is derived from an EMBL/GenBank/DDBJ whole genome shotgun (WGS) entry which is preliminary data.</text>
</comment>
<evidence type="ECO:0000313" key="3">
    <source>
        <dbReference type="EMBL" id="KAK8076942.1"/>
    </source>
</evidence>
<keyword evidence="4" id="KW-1185">Reference proteome</keyword>
<organism evidence="3 4">
    <name type="scientific">Apiospora saccharicola</name>
    <dbReference type="NCBI Taxonomy" id="335842"/>
    <lineage>
        <taxon>Eukaryota</taxon>
        <taxon>Fungi</taxon>
        <taxon>Dikarya</taxon>
        <taxon>Ascomycota</taxon>
        <taxon>Pezizomycotina</taxon>
        <taxon>Sordariomycetes</taxon>
        <taxon>Xylariomycetidae</taxon>
        <taxon>Amphisphaeriales</taxon>
        <taxon>Apiosporaceae</taxon>
        <taxon>Apiospora</taxon>
    </lineage>
</organism>
<feature type="transmembrane region" description="Helical" evidence="2">
    <location>
        <begin position="213"/>
        <end position="236"/>
    </location>
</feature>
<feature type="region of interest" description="Disordered" evidence="1">
    <location>
        <begin position="243"/>
        <end position="301"/>
    </location>
</feature>
<keyword evidence="2" id="KW-0472">Membrane</keyword>
<evidence type="ECO:0000313" key="4">
    <source>
        <dbReference type="Proteomes" id="UP001446871"/>
    </source>
</evidence>
<reference evidence="3 4" key="1">
    <citation type="submission" date="2023-01" db="EMBL/GenBank/DDBJ databases">
        <title>Analysis of 21 Apiospora genomes using comparative genomics revels a genus with tremendous synthesis potential of carbohydrate active enzymes and secondary metabolites.</title>
        <authorList>
            <person name="Sorensen T."/>
        </authorList>
    </citation>
    <scope>NUCLEOTIDE SEQUENCE [LARGE SCALE GENOMIC DNA]</scope>
    <source>
        <strain evidence="3 4">CBS 83171</strain>
    </source>
</reference>
<sequence>METATTSIGSLTAPFTPTVTSCSTWFLGQSHKHSSTNHTWLQLGTVGPAASNCFPSAYNWFNGYYSPGVCPHGYEYACSAGIFETATVATCCPRCQNRLITDLNACITNFASNTYLSIAVWTTMSDERSEFVSSTTFAQSQGERGWAHGVIVRRAGNDPTWPGDAGASATATATTKGKSVDSNPETPSSGSGTSGDGGGVSPNNGGLSSGAQIGIGVGIAVGSAFIGGSVVGAYLFGKRRTRNRKTEEARRMDGSQGSTSPTLEVTRYVEVAGSNDETIGRHPRELPAHREPAELDAIARK</sequence>
<proteinExistence type="predicted"/>
<gene>
    <name evidence="3" type="ORF">PG996_003112</name>
</gene>
<dbReference type="EMBL" id="JAQQWM010000002">
    <property type="protein sequence ID" value="KAK8076942.1"/>
    <property type="molecule type" value="Genomic_DNA"/>
</dbReference>
<name>A0ABR1W1K6_9PEZI</name>
<evidence type="ECO:0000256" key="2">
    <source>
        <dbReference type="SAM" id="Phobius"/>
    </source>
</evidence>
<evidence type="ECO:0000256" key="1">
    <source>
        <dbReference type="SAM" id="MobiDB-lite"/>
    </source>
</evidence>
<feature type="region of interest" description="Disordered" evidence="1">
    <location>
        <begin position="157"/>
        <end position="205"/>
    </location>
</feature>
<feature type="compositionally biased region" description="Low complexity" evidence="1">
    <location>
        <begin position="165"/>
        <end position="177"/>
    </location>
</feature>
<feature type="compositionally biased region" description="Basic and acidic residues" evidence="1">
    <location>
        <begin position="278"/>
        <end position="301"/>
    </location>
</feature>
<accession>A0ABR1W1K6</accession>
<feature type="compositionally biased region" description="Basic and acidic residues" evidence="1">
    <location>
        <begin position="244"/>
        <end position="253"/>
    </location>
</feature>
<protein>
    <submittedName>
        <fullName evidence="3">Uncharacterized protein</fullName>
    </submittedName>
</protein>
<keyword evidence="2" id="KW-0812">Transmembrane</keyword>
<dbReference type="Proteomes" id="UP001446871">
    <property type="component" value="Unassembled WGS sequence"/>
</dbReference>